<feature type="compositionally biased region" description="Polar residues" evidence="1">
    <location>
        <begin position="1"/>
        <end position="14"/>
    </location>
</feature>
<proteinExistence type="predicted"/>
<name>A0A2D0KBW8_9GAMM</name>
<feature type="region of interest" description="Disordered" evidence="1">
    <location>
        <begin position="1"/>
        <end position="29"/>
    </location>
</feature>
<organism evidence="2 3">
    <name type="scientific">Xenorhabdus ishibashii</name>
    <dbReference type="NCBI Taxonomy" id="1034471"/>
    <lineage>
        <taxon>Bacteria</taxon>
        <taxon>Pseudomonadati</taxon>
        <taxon>Pseudomonadota</taxon>
        <taxon>Gammaproteobacteria</taxon>
        <taxon>Enterobacterales</taxon>
        <taxon>Morganellaceae</taxon>
        <taxon>Xenorhabdus</taxon>
    </lineage>
</organism>
<evidence type="ECO:0000313" key="2">
    <source>
        <dbReference type="EMBL" id="PHM60921.1"/>
    </source>
</evidence>
<gene>
    <name evidence="2" type="ORF">Xish_00027</name>
</gene>
<protein>
    <submittedName>
        <fullName evidence="2">Structural protein</fullName>
    </submittedName>
</protein>
<comment type="caution">
    <text evidence="2">The sequence shown here is derived from an EMBL/GenBank/DDBJ whole genome shotgun (WGS) entry which is preliminary data.</text>
</comment>
<dbReference type="RefSeq" id="WP_099116176.1">
    <property type="nucleotide sequence ID" value="NZ_NJAK01000001.1"/>
</dbReference>
<dbReference type="EMBL" id="NJAK01000001">
    <property type="protein sequence ID" value="PHM60921.1"/>
    <property type="molecule type" value="Genomic_DNA"/>
</dbReference>
<dbReference type="Proteomes" id="UP000222168">
    <property type="component" value="Unassembled WGS sequence"/>
</dbReference>
<sequence>MNESTRGIRNNNPGNIDHNPKNKWQGQLPHNPKIEKRFCRFESPEYGIRALMKLLTNYHKGGHNSVSKIINRWAPNIENNTSAYIKGVAKSLNAEQHQVLDINKATLIALAKSIIRHENGKQPYSDDIFVRAFEML</sequence>
<keyword evidence="3" id="KW-1185">Reference proteome</keyword>
<evidence type="ECO:0000256" key="1">
    <source>
        <dbReference type="SAM" id="MobiDB-lite"/>
    </source>
</evidence>
<accession>A0A2D0KBW8</accession>
<dbReference type="OrthoDB" id="8849052at2"/>
<dbReference type="AlphaFoldDB" id="A0A2D0KBW8"/>
<reference evidence="2 3" key="1">
    <citation type="journal article" date="2017" name="Nat. Microbiol.">
        <title>Natural product diversity associated with the nematode symbionts Photorhabdus and Xenorhabdus.</title>
        <authorList>
            <person name="Tobias N.J."/>
            <person name="Wolff H."/>
            <person name="Djahanschiri B."/>
            <person name="Grundmann F."/>
            <person name="Kronenwerth M."/>
            <person name="Shi Y.M."/>
            <person name="Simonyi S."/>
            <person name="Grun P."/>
            <person name="Shapiro-Ilan D."/>
            <person name="Pidot S.J."/>
            <person name="Stinear T.P."/>
            <person name="Ebersberger I."/>
            <person name="Bode H.B."/>
        </authorList>
    </citation>
    <scope>NUCLEOTIDE SEQUENCE [LARGE SCALE GENOMIC DNA]</scope>
    <source>
        <strain evidence="2 3">DSM 22670</strain>
    </source>
</reference>
<evidence type="ECO:0000313" key="3">
    <source>
        <dbReference type="Proteomes" id="UP000222168"/>
    </source>
</evidence>